<dbReference type="Proteomes" id="UP001222325">
    <property type="component" value="Unassembled WGS sequence"/>
</dbReference>
<feature type="compositionally biased region" description="Polar residues" evidence="1">
    <location>
        <begin position="123"/>
        <end position="149"/>
    </location>
</feature>
<keyword evidence="4" id="KW-1185">Reference proteome</keyword>
<sequence length="223" mass="22949">MKSTTSALVLAAFALSSVSAAAVPHHTAKNSGPVASGKGWQPKSSLGHPRPTSPAKPGHHDGPDHHGDCKADSKHPEKTKTVTRIVTHTKTVEGKGDKTHAKTAKGDHNKGPKTKSSHEDAHSTLSASDSEPTGPSSNPSILGSAPSSVASATFGIPSAAPSNSIFDPEATTPSVPSATLGGIPSAAIHHWVCDTAWFFSSCVFGPIDAPEPHVDTESQRQCR</sequence>
<feature type="compositionally biased region" description="Basic and acidic residues" evidence="1">
    <location>
        <begin position="58"/>
        <end position="80"/>
    </location>
</feature>
<name>A0AAD6UEI3_9AGAR</name>
<reference evidence="3" key="1">
    <citation type="submission" date="2023-03" db="EMBL/GenBank/DDBJ databases">
        <title>Massive genome expansion in bonnet fungi (Mycena s.s.) driven by repeated elements and novel gene families across ecological guilds.</title>
        <authorList>
            <consortium name="Lawrence Berkeley National Laboratory"/>
            <person name="Harder C.B."/>
            <person name="Miyauchi S."/>
            <person name="Viragh M."/>
            <person name="Kuo A."/>
            <person name="Thoen E."/>
            <person name="Andreopoulos B."/>
            <person name="Lu D."/>
            <person name="Skrede I."/>
            <person name="Drula E."/>
            <person name="Henrissat B."/>
            <person name="Morin E."/>
            <person name="Kohler A."/>
            <person name="Barry K."/>
            <person name="LaButti K."/>
            <person name="Morin E."/>
            <person name="Salamov A."/>
            <person name="Lipzen A."/>
            <person name="Mereny Z."/>
            <person name="Hegedus B."/>
            <person name="Baldrian P."/>
            <person name="Stursova M."/>
            <person name="Weitz H."/>
            <person name="Taylor A."/>
            <person name="Grigoriev I.V."/>
            <person name="Nagy L.G."/>
            <person name="Martin F."/>
            <person name="Kauserud H."/>
        </authorList>
    </citation>
    <scope>NUCLEOTIDE SEQUENCE</scope>
    <source>
        <strain evidence="3">CBHHK173m</strain>
    </source>
</reference>
<feature type="signal peptide" evidence="2">
    <location>
        <begin position="1"/>
        <end position="20"/>
    </location>
</feature>
<feature type="chain" id="PRO_5041977216" evidence="2">
    <location>
        <begin position="21"/>
        <end position="223"/>
    </location>
</feature>
<gene>
    <name evidence="3" type="ORF">B0H15DRAFT_503968</name>
</gene>
<dbReference type="EMBL" id="JARJCN010000006">
    <property type="protein sequence ID" value="KAJ7099977.1"/>
    <property type="molecule type" value="Genomic_DNA"/>
</dbReference>
<dbReference type="AlphaFoldDB" id="A0AAD6UEI3"/>
<feature type="compositionally biased region" description="Basic and acidic residues" evidence="1">
    <location>
        <begin position="90"/>
        <end position="122"/>
    </location>
</feature>
<feature type="region of interest" description="Disordered" evidence="1">
    <location>
        <begin position="23"/>
        <end position="149"/>
    </location>
</feature>
<evidence type="ECO:0000313" key="4">
    <source>
        <dbReference type="Proteomes" id="UP001222325"/>
    </source>
</evidence>
<comment type="caution">
    <text evidence="3">The sequence shown here is derived from an EMBL/GenBank/DDBJ whole genome shotgun (WGS) entry which is preliminary data.</text>
</comment>
<accession>A0AAD6UEI3</accession>
<protein>
    <submittedName>
        <fullName evidence="3">Uncharacterized protein</fullName>
    </submittedName>
</protein>
<evidence type="ECO:0000256" key="2">
    <source>
        <dbReference type="SAM" id="SignalP"/>
    </source>
</evidence>
<proteinExistence type="predicted"/>
<evidence type="ECO:0000256" key="1">
    <source>
        <dbReference type="SAM" id="MobiDB-lite"/>
    </source>
</evidence>
<evidence type="ECO:0000313" key="3">
    <source>
        <dbReference type="EMBL" id="KAJ7099977.1"/>
    </source>
</evidence>
<organism evidence="3 4">
    <name type="scientific">Mycena belliarum</name>
    <dbReference type="NCBI Taxonomy" id="1033014"/>
    <lineage>
        <taxon>Eukaryota</taxon>
        <taxon>Fungi</taxon>
        <taxon>Dikarya</taxon>
        <taxon>Basidiomycota</taxon>
        <taxon>Agaricomycotina</taxon>
        <taxon>Agaricomycetes</taxon>
        <taxon>Agaricomycetidae</taxon>
        <taxon>Agaricales</taxon>
        <taxon>Marasmiineae</taxon>
        <taxon>Mycenaceae</taxon>
        <taxon>Mycena</taxon>
    </lineage>
</organism>
<keyword evidence="2" id="KW-0732">Signal</keyword>